<gene>
    <name evidence="1" type="ORF">WKI47_24475</name>
</gene>
<sequence length="228" mass="26668">MNSTNSVYEVHSLKVRSEKFINYCYVIVDKRTKKAALIDPAWEKDRIQGLIDHLNVELTFILLTHSHHDHVNLVDEMVQEYKCRVYILHQEVTYYRFFCENLVLLTENSLLMLGDTEIQVIHTPGHTLGSACFLLEDCIFTGDTIFIEGCGVCDTDGGNPLEMYHTIQRLKKLIHLETSIYPGHCFGKEPGHSFECLLRNNIYFHFKSEEQFVRFRMRKISSEVLKFR</sequence>
<comment type="caution">
    <text evidence="1">The sequence shown here is derived from an EMBL/GenBank/DDBJ whole genome shotgun (WGS) entry which is preliminary data.</text>
</comment>
<name>A0ACC6PJN8_9BACL</name>
<accession>A0ACC6PJN8</accession>
<evidence type="ECO:0000313" key="2">
    <source>
        <dbReference type="Proteomes" id="UP001380953"/>
    </source>
</evidence>
<proteinExistence type="predicted"/>
<organism evidence="1 2">
    <name type="scientific">Saccharibacillus sacchari</name>
    <dbReference type="NCBI Taxonomy" id="456493"/>
    <lineage>
        <taxon>Bacteria</taxon>
        <taxon>Bacillati</taxon>
        <taxon>Bacillota</taxon>
        <taxon>Bacilli</taxon>
        <taxon>Bacillales</taxon>
        <taxon>Paenibacillaceae</taxon>
        <taxon>Saccharibacillus</taxon>
    </lineage>
</organism>
<dbReference type="Proteomes" id="UP001380953">
    <property type="component" value="Unassembled WGS sequence"/>
</dbReference>
<dbReference type="EMBL" id="JBBKAR010000060">
    <property type="protein sequence ID" value="MEJ8307077.1"/>
    <property type="molecule type" value="Genomic_DNA"/>
</dbReference>
<reference evidence="1" key="1">
    <citation type="submission" date="2024-03" db="EMBL/GenBank/DDBJ databases">
        <title>Whole genome sequecning of epiphytes from Marcgravia umbellata leaves.</title>
        <authorList>
            <person name="Kumar G."/>
            <person name="Savka M.A."/>
        </authorList>
    </citation>
    <scope>NUCLEOTIDE SEQUENCE</scope>
    <source>
        <strain evidence="1">RIT_BL5</strain>
    </source>
</reference>
<protein>
    <submittedName>
        <fullName evidence="1">MBL fold metallo-hydrolase</fullName>
    </submittedName>
</protein>
<keyword evidence="2" id="KW-1185">Reference proteome</keyword>
<evidence type="ECO:0000313" key="1">
    <source>
        <dbReference type="EMBL" id="MEJ8307077.1"/>
    </source>
</evidence>